<feature type="compositionally biased region" description="Polar residues" evidence="1">
    <location>
        <begin position="16"/>
        <end position="30"/>
    </location>
</feature>
<name>A0AAV6I1F3_9ERIC</name>
<dbReference type="SUPFAM" id="SSF54928">
    <property type="entry name" value="RNA-binding domain, RBD"/>
    <property type="match status" value="1"/>
</dbReference>
<dbReference type="PANTHER" id="PTHR37200:SF1">
    <property type="entry name" value="RNA-BINDING (RRM_RBD_RNP MOTIFS) FAMILY PROTEIN"/>
    <property type="match status" value="1"/>
</dbReference>
<dbReference type="Proteomes" id="UP000823749">
    <property type="component" value="Chromosome 12"/>
</dbReference>
<feature type="region of interest" description="Disordered" evidence="1">
    <location>
        <begin position="1"/>
        <end position="30"/>
    </location>
</feature>
<gene>
    <name evidence="2" type="ORF">RHGRI_034469</name>
</gene>
<evidence type="ECO:0000313" key="2">
    <source>
        <dbReference type="EMBL" id="KAG5522291.1"/>
    </source>
</evidence>
<keyword evidence="3" id="KW-1185">Reference proteome</keyword>
<dbReference type="EMBL" id="JACTNZ010000012">
    <property type="protein sequence ID" value="KAG5522291.1"/>
    <property type="molecule type" value="Genomic_DNA"/>
</dbReference>
<dbReference type="GO" id="GO:0003676">
    <property type="term" value="F:nucleic acid binding"/>
    <property type="evidence" value="ECO:0007669"/>
    <property type="project" value="InterPro"/>
</dbReference>
<comment type="caution">
    <text evidence="2">The sequence shown here is derived from an EMBL/GenBank/DDBJ whole genome shotgun (WGS) entry which is preliminary data.</text>
</comment>
<evidence type="ECO:0000313" key="3">
    <source>
        <dbReference type="Proteomes" id="UP000823749"/>
    </source>
</evidence>
<dbReference type="PANTHER" id="PTHR37200">
    <property type="entry name" value="RNA-BINDING (RRM/RBD/RNP MOTIFS) FAMILY PROTEIN"/>
    <property type="match status" value="1"/>
</dbReference>
<feature type="region of interest" description="Disordered" evidence="1">
    <location>
        <begin position="69"/>
        <end position="109"/>
    </location>
</feature>
<dbReference type="AlphaFoldDB" id="A0AAV6I1F3"/>
<evidence type="ECO:0000256" key="1">
    <source>
        <dbReference type="SAM" id="MobiDB-lite"/>
    </source>
</evidence>
<feature type="compositionally biased region" description="Low complexity" evidence="1">
    <location>
        <begin position="155"/>
        <end position="167"/>
    </location>
</feature>
<dbReference type="InterPro" id="IPR035979">
    <property type="entry name" value="RBD_domain_sf"/>
</dbReference>
<dbReference type="CDD" id="cd00590">
    <property type="entry name" value="RRM_SF"/>
    <property type="match status" value="1"/>
</dbReference>
<proteinExistence type="predicted"/>
<feature type="region of interest" description="Disordered" evidence="1">
    <location>
        <begin position="153"/>
        <end position="176"/>
    </location>
</feature>
<organism evidence="2 3">
    <name type="scientific">Rhododendron griersonianum</name>
    <dbReference type="NCBI Taxonomy" id="479676"/>
    <lineage>
        <taxon>Eukaryota</taxon>
        <taxon>Viridiplantae</taxon>
        <taxon>Streptophyta</taxon>
        <taxon>Embryophyta</taxon>
        <taxon>Tracheophyta</taxon>
        <taxon>Spermatophyta</taxon>
        <taxon>Magnoliopsida</taxon>
        <taxon>eudicotyledons</taxon>
        <taxon>Gunneridae</taxon>
        <taxon>Pentapetalae</taxon>
        <taxon>asterids</taxon>
        <taxon>Ericales</taxon>
        <taxon>Ericaceae</taxon>
        <taxon>Ericoideae</taxon>
        <taxon>Rhodoreae</taxon>
        <taxon>Rhododendron</taxon>
    </lineage>
</organism>
<accession>A0AAV6I1F3</accession>
<sequence length="502" mass="55870">MLSLGGSPPPPPSLSNTTPHETLSQSLPFPTKTHQTHLSFLSNGLTHHAFRPILSTLRTNFCVSSLKSRRKGGHTRSAINSSDGEEEEVEDEIEEEEEDEDEEEDEFIPLRSMKEWYANKPRGFGEGKVYDTSLEEKLAAEIERSRRAQLANINKLKSSPGSTSKSSEGVLLKQKAPEDVPSGIRVRLVNLPKKKKVHRDLQLAFKGVPGIVDVIPAVSGNKKTRDPICKGYAFVYLKTEEDANRFVKSFSRQSITFGKIQKQVRCEIMNPKSPSSELKLSPDVNDRAPHVAIPSITYGKIEKQEKSEIMNPKSPSSVLKLPSDVNYRAPHVAISSLGESPVAKFDRINDASSDSCELIGPNDSEDEDDEHVPAQWDEVRENLESLSLSKHSDGDSLGTRTETVAVSMPSKHKEKTLENGKKLKAKRKRTNVPKFKLPGSTNRLRVKEKAVLTAKRALHISSNEDTCLTMGNEKTLENGKKLKSKRKRTYVPKFKLPGSTNM</sequence>
<evidence type="ECO:0008006" key="4">
    <source>
        <dbReference type="Google" id="ProtNLM"/>
    </source>
</evidence>
<protein>
    <recommendedName>
        <fullName evidence="4">RRM domain-containing protein</fullName>
    </recommendedName>
</protein>
<feature type="compositionally biased region" description="Acidic residues" evidence="1">
    <location>
        <begin position="83"/>
        <end position="107"/>
    </location>
</feature>
<reference evidence="2" key="1">
    <citation type="submission" date="2020-08" db="EMBL/GenBank/DDBJ databases">
        <title>Plant Genome Project.</title>
        <authorList>
            <person name="Zhang R.-G."/>
        </authorList>
    </citation>
    <scope>NUCLEOTIDE SEQUENCE</scope>
    <source>
        <strain evidence="2">WSP0</strain>
        <tissue evidence="2">Leaf</tissue>
    </source>
</reference>